<keyword evidence="1" id="KW-0812">Transmembrane</keyword>
<feature type="transmembrane region" description="Helical" evidence="1">
    <location>
        <begin position="268"/>
        <end position="293"/>
    </location>
</feature>
<keyword evidence="1" id="KW-0472">Membrane</keyword>
<dbReference type="InterPro" id="IPR010656">
    <property type="entry name" value="DctM"/>
</dbReference>
<dbReference type="Proteomes" id="UP000741863">
    <property type="component" value="Unassembled WGS sequence"/>
</dbReference>
<feature type="transmembrane region" description="Helical" evidence="1">
    <location>
        <begin position="441"/>
        <end position="463"/>
    </location>
</feature>
<feature type="transmembrane region" description="Helical" evidence="1">
    <location>
        <begin position="305"/>
        <end position="326"/>
    </location>
</feature>
<feature type="transmembrane region" description="Helical" evidence="1">
    <location>
        <begin position="21"/>
        <end position="40"/>
    </location>
</feature>
<feature type="transmembrane region" description="Helical" evidence="1">
    <location>
        <begin position="495"/>
        <end position="518"/>
    </location>
</feature>
<dbReference type="RefSeq" id="WP_204697326.1">
    <property type="nucleotide sequence ID" value="NZ_JAFBEC010000005.1"/>
</dbReference>
<comment type="caution">
    <text evidence="3">The sequence shown here is derived from an EMBL/GenBank/DDBJ whole genome shotgun (WGS) entry which is preliminary data.</text>
</comment>
<evidence type="ECO:0000313" key="3">
    <source>
        <dbReference type="EMBL" id="MBM7632870.1"/>
    </source>
</evidence>
<feature type="transmembrane region" description="Helical" evidence="1">
    <location>
        <begin position="413"/>
        <end position="435"/>
    </location>
</feature>
<evidence type="ECO:0000259" key="2">
    <source>
        <dbReference type="Pfam" id="PF06808"/>
    </source>
</evidence>
<evidence type="ECO:0000313" key="4">
    <source>
        <dbReference type="Proteomes" id="UP000741863"/>
    </source>
</evidence>
<dbReference type="EMBL" id="JAFBEC010000005">
    <property type="protein sequence ID" value="MBM7632870.1"/>
    <property type="molecule type" value="Genomic_DNA"/>
</dbReference>
<protein>
    <submittedName>
        <fullName evidence="3">TRAP transporter 4TM/12TM fusion protein</fullName>
    </submittedName>
</protein>
<dbReference type="InterPro" id="IPR011853">
    <property type="entry name" value="TRAP_DctM-Dct_fused"/>
</dbReference>
<dbReference type="Pfam" id="PF06808">
    <property type="entry name" value="DctM"/>
    <property type="match status" value="1"/>
</dbReference>
<dbReference type="PANTHER" id="PTHR43849:SF2">
    <property type="entry name" value="BLL3936 PROTEIN"/>
    <property type="match status" value="1"/>
</dbReference>
<dbReference type="PANTHER" id="PTHR43849">
    <property type="entry name" value="BLL3936 PROTEIN"/>
    <property type="match status" value="1"/>
</dbReference>
<feature type="transmembrane region" description="Helical" evidence="1">
    <location>
        <begin position="137"/>
        <end position="159"/>
    </location>
</feature>
<feature type="transmembrane region" description="Helical" evidence="1">
    <location>
        <begin position="80"/>
        <end position="101"/>
    </location>
</feature>
<name>A0ABS2PBR7_9BACL</name>
<sequence>MKKREKKEQLLSTPYRKEVGVHRYAIIILSLAFCFFHLYTAGFEMLVAYQQRSVHLAFGMTLLFLCVAPTKTTTQNRTLLGTDVIFAALSLGIGVYAYFSYYELVGRVGNPNTMDLILGTLLIFLLLEATRRMAGKALTLIAGLFLIYAFVGPYLPGLLSHRGYGFERIVNQMFLTNEGIFGITLGVSASYVFLFIMFGTFLEVTGAGKFFLNLSIAFFGRMTGGPAKAAVIGSSLFGTVSGSAAANVSGTGPVTIPLMKRLGYNPKFAGAVESVASAGGQLVPPIMGAAAFIMVDILRLPYTTIILAAIIPAVLYYLSTMVVVHLQSKRQGLIGVPAKEMPDLKATLKNGIHLAIPLLILVFLLAVVYLPPALAIFWSFLSLIVVAQLRGTTRVSVKALIDGFVQSAKNSMIVVIVTAVSGIVIGIINLTGLGLNISNLLVALAGGSLILLLILTMITSIILGMGLPTTAAYVILAVLVAPALVSMGVEPLAAHFFVFYFGIVSAITPPVAVAPFIASGIANTSPMGTAMWALKIGLAAFIIPYMFVFNTGLLMLGSVETILIGSLSAIIGIVGLAIAIEGYLYEPIRIIPRSILIIGSLLMITPGFMLDLIGLLIILAVLSYLRWIFKKRNVQLLDNTEGEHV</sequence>
<feature type="transmembrane region" description="Helical" evidence="1">
    <location>
        <begin position="530"/>
        <end position="556"/>
    </location>
</feature>
<evidence type="ECO:0000256" key="1">
    <source>
        <dbReference type="SAM" id="Phobius"/>
    </source>
</evidence>
<proteinExistence type="predicted"/>
<feature type="transmembrane region" description="Helical" evidence="1">
    <location>
        <begin position="562"/>
        <end position="584"/>
    </location>
</feature>
<keyword evidence="1" id="KW-1133">Transmembrane helix</keyword>
<dbReference type="NCBIfam" id="TIGR02123">
    <property type="entry name" value="TRAP_fused"/>
    <property type="match status" value="1"/>
</dbReference>
<gene>
    <name evidence="3" type="ORF">JOD17_001964</name>
</gene>
<feature type="transmembrane region" description="Helical" evidence="1">
    <location>
        <begin position="179"/>
        <end position="202"/>
    </location>
</feature>
<keyword evidence="4" id="KW-1185">Reference proteome</keyword>
<feature type="transmembrane region" description="Helical" evidence="1">
    <location>
        <begin position="347"/>
        <end position="369"/>
    </location>
</feature>
<organism evidence="3 4">
    <name type="scientific">Geomicrobium sediminis</name>
    <dbReference type="NCBI Taxonomy" id="1347788"/>
    <lineage>
        <taxon>Bacteria</taxon>
        <taxon>Bacillati</taxon>
        <taxon>Bacillota</taxon>
        <taxon>Bacilli</taxon>
        <taxon>Bacillales</taxon>
        <taxon>Geomicrobium</taxon>
    </lineage>
</organism>
<feature type="transmembrane region" description="Helical" evidence="1">
    <location>
        <begin position="596"/>
        <end position="629"/>
    </location>
</feature>
<feature type="domain" description="TRAP C4-dicarboxylate transport system permease DctM subunit" evidence="2">
    <location>
        <begin position="121"/>
        <end position="560"/>
    </location>
</feature>
<accession>A0ABS2PBR7</accession>
<reference evidence="3 4" key="1">
    <citation type="submission" date="2021-01" db="EMBL/GenBank/DDBJ databases">
        <title>Genomic Encyclopedia of Type Strains, Phase IV (KMG-IV): sequencing the most valuable type-strain genomes for metagenomic binning, comparative biology and taxonomic classification.</title>
        <authorList>
            <person name="Goeker M."/>
        </authorList>
    </citation>
    <scope>NUCLEOTIDE SEQUENCE [LARGE SCALE GENOMIC DNA]</scope>
    <source>
        <strain evidence="3 4">DSM 25540</strain>
    </source>
</reference>
<feature type="transmembrane region" description="Helical" evidence="1">
    <location>
        <begin position="113"/>
        <end position="130"/>
    </location>
</feature>
<feature type="transmembrane region" description="Helical" evidence="1">
    <location>
        <begin position="470"/>
        <end position="489"/>
    </location>
</feature>